<dbReference type="Pfam" id="PF00240">
    <property type="entry name" value="ubiquitin"/>
    <property type="match status" value="1"/>
</dbReference>
<dbReference type="Gene3D" id="3.10.20.90">
    <property type="entry name" value="Phosphatidylinositol 3-kinase Catalytic Subunit, Chain A, domain 1"/>
    <property type="match status" value="1"/>
</dbReference>
<dbReference type="SMART" id="SM00213">
    <property type="entry name" value="UBQ"/>
    <property type="match status" value="1"/>
</dbReference>
<feature type="region of interest" description="Disordered" evidence="1">
    <location>
        <begin position="97"/>
        <end position="118"/>
    </location>
</feature>
<sequence length="615" mass="64508">MGSNGVDTSGCSETTVEIKIKTLDSQTFTLRVDKCFSILTGRVPVPQLKEQIASLTGVVSDQQRLICRGRVLKDDQLLSAYHVEDGHTLHMVVRQPVAPSSELSDHPATDPTSSIGHNPRVMVESFNLSDQGDGPFPDLNRIVSAVLGSFGVARSGIGGAGEGIDLNQTPLDRLFTASGLSGTGNSARPLSDQVESLQPPVIPDSLTTLLQYACHLRQAFIANDRGQEAEAAEHSIEPRGILRPESLAEVMSSARQLLVEHASGCLSQLAGQLESHSSVLDPLERSRIQSNAIRSGALFQNLGAMLLELGRAIMTLRMAQTPADALVNAGPSVFVSSTGPNPIMVQPLPFQPGASLGSVSVGSGLAAGSAAATGFVPRNIDIRIRTGSSLLSRREPSSSSQPANSSPQDAAAAALNSRATQVRAIPLRTVVAGVPAGRSTDTSRGSIGILYPVLARVQQVSSVPISNTNRVPSGQPQDSNNASTAGEQPPPPPPPPLLNDQGFAAHIRGGLEQLFSTTFPGEHLFPSNPPAPAPPVAAPGPAATQESAPVSDEGIMLSNILRQIMPMLPQNSTVGTDSNEGETQADDGNPDRASSSRHRPGHQSQQPDSKRQKRE</sequence>
<comment type="caution">
    <text evidence="3">The sequence shown here is derived from an EMBL/GenBank/DDBJ whole genome shotgun (WGS) entry which is preliminary data.</text>
</comment>
<feature type="region of interest" description="Disordered" evidence="1">
    <location>
        <begin position="519"/>
        <end position="549"/>
    </location>
</feature>
<feature type="compositionally biased region" description="Polar residues" evidence="1">
    <location>
        <begin position="465"/>
        <end position="486"/>
    </location>
</feature>
<dbReference type="Proteomes" id="UP001632038">
    <property type="component" value="Unassembled WGS sequence"/>
</dbReference>
<evidence type="ECO:0000256" key="1">
    <source>
        <dbReference type="SAM" id="MobiDB-lite"/>
    </source>
</evidence>
<evidence type="ECO:0000259" key="2">
    <source>
        <dbReference type="PROSITE" id="PS50053"/>
    </source>
</evidence>
<gene>
    <name evidence="3" type="ORF">CASFOL_011230</name>
</gene>
<dbReference type="InterPro" id="IPR000626">
    <property type="entry name" value="Ubiquitin-like_dom"/>
</dbReference>
<feature type="region of interest" description="Disordered" evidence="1">
    <location>
        <begin position="570"/>
        <end position="615"/>
    </location>
</feature>
<reference evidence="4" key="1">
    <citation type="journal article" date="2024" name="IScience">
        <title>Strigolactones Initiate the Formation of Haustorium-like Structures in Castilleja.</title>
        <authorList>
            <person name="Buerger M."/>
            <person name="Peterson D."/>
            <person name="Chory J."/>
        </authorList>
    </citation>
    <scope>NUCLEOTIDE SEQUENCE [LARGE SCALE GENOMIC DNA]</scope>
</reference>
<feature type="domain" description="Ubiquitin-like" evidence="2">
    <location>
        <begin position="16"/>
        <end position="98"/>
    </location>
</feature>
<proteinExistence type="predicted"/>
<dbReference type="PROSITE" id="PS50053">
    <property type="entry name" value="UBIQUITIN_2"/>
    <property type="match status" value="1"/>
</dbReference>
<dbReference type="InterPro" id="IPR029071">
    <property type="entry name" value="Ubiquitin-like_domsf"/>
</dbReference>
<feature type="compositionally biased region" description="Pro residues" evidence="1">
    <location>
        <begin position="527"/>
        <end position="538"/>
    </location>
</feature>
<organism evidence="3 4">
    <name type="scientific">Castilleja foliolosa</name>
    <dbReference type="NCBI Taxonomy" id="1961234"/>
    <lineage>
        <taxon>Eukaryota</taxon>
        <taxon>Viridiplantae</taxon>
        <taxon>Streptophyta</taxon>
        <taxon>Embryophyta</taxon>
        <taxon>Tracheophyta</taxon>
        <taxon>Spermatophyta</taxon>
        <taxon>Magnoliopsida</taxon>
        <taxon>eudicotyledons</taxon>
        <taxon>Gunneridae</taxon>
        <taxon>Pentapetalae</taxon>
        <taxon>asterids</taxon>
        <taxon>lamiids</taxon>
        <taxon>Lamiales</taxon>
        <taxon>Orobanchaceae</taxon>
        <taxon>Pedicularideae</taxon>
        <taxon>Castillejinae</taxon>
        <taxon>Castilleja</taxon>
    </lineage>
</organism>
<dbReference type="CDD" id="cd17039">
    <property type="entry name" value="Ubl_ubiquitin_like"/>
    <property type="match status" value="1"/>
</dbReference>
<feature type="compositionally biased region" description="Pro residues" evidence="1">
    <location>
        <begin position="488"/>
        <end position="497"/>
    </location>
</feature>
<feature type="region of interest" description="Disordered" evidence="1">
    <location>
        <begin position="387"/>
        <end position="417"/>
    </location>
</feature>
<evidence type="ECO:0000313" key="3">
    <source>
        <dbReference type="EMBL" id="KAL3646050.1"/>
    </source>
</evidence>
<accession>A0ABD3DUW3</accession>
<dbReference type="SUPFAM" id="SSF54236">
    <property type="entry name" value="Ubiquitin-like"/>
    <property type="match status" value="1"/>
</dbReference>
<dbReference type="AlphaFoldDB" id="A0ABD3DUW3"/>
<feature type="region of interest" description="Disordered" evidence="1">
    <location>
        <begin position="465"/>
        <end position="502"/>
    </location>
</feature>
<dbReference type="PANTHER" id="PTHR15204">
    <property type="entry name" value="LARGE PROLINE-RICH PROTEIN BAG6"/>
    <property type="match status" value="1"/>
</dbReference>
<dbReference type="FunFam" id="3.10.20.90:FF:000154">
    <property type="entry name" value="Large proline-rich protein BAG6"/>
    <property type="match status" value="1"/>
</dbReference>
<dbReference type="PANTHER" id="PTHR15204:SF0">
    <property type="entry name" value="LARGE PROLINE-RICH PROTEIN BAG6"/>
    <property type="match status" value="1"/>
</dbReference>
<evidence type="ECO:0000313" key="4">
    <source>
        <dbReference type="Proteomes" id="UP001632038"/>
    </source>
</evidence>
<name>A0ABD3DUW3_9LAMI</name>
<protein>
    <recommendedName>
        <fullName evidence="2">Ubiquitin-like domain-containing protein</fullName>
    </recommendedName>
</protein>
<feature type="compositionally biased region" description="Low complexity" evidence="1">
    <location>
        <begin position="397"/>
        <end position="414"/>
    </location>
</feature>
<dbReference type="EMBL" id="JAVIJP010000013">
    <property type="protein sequence ID" value="KAL3646050.1"/>
    <property type="molecule type" value="Genomic_DNA"/>
</dbReference>
<keyword evidence="4" id="KW-1185">Reference proteome</keyword>